<evidence type="ECO:0000259" key="2">
    <source>
        <dbReference type="Pfam" id="PF02517"/>
    </source>
</evidence>
<keyword evidence="1" id="KW-0812">Transmembrane</keyword>
<evidence type="ECO:0000256" key="1">
    <source>
        <dbReference type="SAM" id="Phobius"/>
    </source>
</evidence>
<name>A0A0F9Q4H4_9ZZZZ</name>
<accession>A0A0F9Q4H4</accession>
<proteinExistence type="predicted"/>
<reference evidence="3" key="1">
    <citation type="journal article" date="2015" name="Nature">
        <title>Complex archaea that bridge the gap between prokaryotes and eukaryotes.</title>
        <authorList>
            <person name="Spang A."/>
            <person name="Saw J.H."/>
            <person name="Jorgensen S.L."/>
            <person name="Zaremba-Niedzwiedzka K."/>
            <person name="Martijn J."/>
            <person name="Lind A.E."/>
            <person name="van Eijk R."/>
            <person name="Schleper C."/>
            <person name="Guy L."/>
            <person name="Ettema T.J."/>
        </authorList>
    </citation>
    <scope>NUCLEOTIDE SEQUENCE</scope>
</reference>
<feature type="domain" description="CAAX prenyl protease 2/Lysostaphin resistance protein A-like" evidence="2">
    <location>
        <begin position="126"/>
        <end position="217"/>
    </location>
</feature>
<feature type="transmembrane region" description="Helical" evidence="1">
    <location>
        <begin position="7"/>
        <end position="25"/>
    </location>
</feature>
<sequence>MKTIKTLFTLSIMVLIPFGSMIWIRTHQSSGFASIELILYPLLFGGLSIAFLFSLKKYFLKENLSDFNSGKGKWSSDILWGLALTAIYFILFYVERLTLSNWLSFKPNMEMLGLMLDMRTNLILLILWFGPVLWLGIALYEELIRVFILTSLWKFSNQKIWTLTVIIIASTIIGLAHWSQGSYGIVTIGIKSSVACFFFYKYKRLLPLIIAHVLYDGIQVAILLITYPR</sequence>
<feature type="transmembrane region" description="Helical" evidence="1">
    <location>
        <begin position="183"/>
        <end position="200"/>
    </location>
</feature>
<dbReference type="GO" id="GO:0004175">
    <property type="term" value="F:endopeptidase activity"/>
    <property type="evidence" value="ECO:0007669"/>
    <property type="project" value="UniProtKB-ARBA"/>
</dbReference>
<organism evidence="3">
    <name type="scientific">marine sediment metagenome</name>
    <dbReference type="NCBI Taxonomy" id="412755"/>
    <lineage>
        <taxon>unclassified sequences</taxon>
        <taxon>metagenomes</taxon>
        <taxon>ecological metagenomes</taxon>
    </lineage>
</organism>
<feature type="transmembrane region" description="Helical" evidence="1">
    <location>
        <begin position="37"/>
        <end position="55"/>
    </location>
</feature>
<dbReference type="EMBL" id="LAZR01002299">
    <property type="protein sequence ID" value="KKN31832.1"/>
    <property type="molecule type" value="Genomic_DNA"/>
</dbReference>
<gene>
    <name evidence="3" type="ORF">LCGC14_0819930</name>
</gene>
<protein>
    <recommendedName>
        <fullName evidence="2">CAAX prenyl protease 2/Lysostaphin resistance protein A-like domain-containing protein</fullName>
    </recommendedName>
</protein>
<dbReference type="InterPro" id="IPR003675">
    <property type="entry name" value="Rce1/LyrA-like_dom"/>
</dbReference>
<feature type="transmembrane region" description="Helical" evidence="1">
    <location>
        <begin position="160"/>
        <end position="177"/>
    </location>
</feature>
<evidence type="ECO:0000313" key="3">
    <source>
        <dbReference type="EMBL" id="KKN31832.1"/>
    </source>
</evidence>
<feature type="transmembrane region" description="Helical" evidence="1">
    <location>
        <begin position="205"/>
        <end position="227"/>
    </location>
</feature>
<dbReference type="GO" id="GO:0080120">
    <property type="term" value="P:CAAX-box protein maturation"/>
    <property type="evidence" value="ECO:0007669"/>
    <property type="project" value="UniProtKB-ARBA"/>
</dbReference>
<keyword evidence="1" id="KW-1133">Transmembrane helix</keyword>
<comment type="caution">
    <text evidence="3">The sequence shown here is derived from an EMBL/GenBank/DDBJ whole genome shotgun (WGS) entry which is preliminary data.</text>
</comment>
<feature type="transmembrane region" description="Helical" evidence="1">
    <location>
        <begin position="76"/>
        <end position="94"/>
    </location>
</feature>
<dbReference type="Pfam" id="PF02517">
    <property type="entry name" value="Rce1-like"/>
    <property type="match status" value="1"/>
</dbReference>
<dbReference type="AlphaFoldDB" id="A0A0F9Q4H4"/>
<keyword evidence="1" id="KW-0472">Membrane</keyword>
<feature type="transmembrane region" description="Helical" evidence="1">
    <location>
        <begin position="122"/>
        <end position="140"/>
    </location>
</feature>